<proteinExistence type="inferred from homology"/>
<dbReference type="RefSeq" id="XP_013753507.1">
    <property type="nucleotide sequence ID" value="XM_013898053.1"/>
</dbReference>
<gene>
    <name evidence="13" type="ORF">AMSG_10576</name>
</gene>
<dbReference type="PANTHER" id="PTHR15454:SF73">
    <property type="entry name" value="DYNEIN AXONEMAL LIGHT CHAIN 1"/>
    <property type="match status" value="1"/>
</dbReference>
<dbReference type="GO" id="GO:0005874">
    <property type="term" value="C:microtubule"/>
    <property type="evidence" value="ECO:0007669"/>
    <property type="project" value="UniProtKB-KW"/>
</dbReference>
<evidence type="ECO:0000256" key="9">
    <source>
        <dbReference type="ARBA" id="ARBA00023273"/>
    </source>
</evidence>
<dbReference type="FunFam" id="3.80.10.10:FF:000049">
    <property type="entry name" value="Dynein light chain 1"/>
    <property type="match status" value="1"/>
</dbReference>
<evidence type="ECO:0000256" key="1">
    <source>
        <dbReference type="ARBA" id="ARBA00004430"/>
    </source>
</evidence>
<dbReference type="STRING" id="461836.A0A0L0DRN8"/>
<dbReference type="GeneID" id="25568771"/>
<dbReference type="GO" id="GO:0005930">
    <property type="term" value="C:axoneme"/>
    <property type="evidence" value="ECO:0007669"/>
    <property type="project" value="UniProtKB-SubCell"/>
</dbReference>
<sequence>MASSRKQYTTIKQAIMLWEKKHGVSASDAEVVKLYMQLPPIRAMDSNLSTLTAVKHLALSTNAIEKISHLSGLHNIVTLSLSRNNIKKLENLEPISGTLQNLWISYNSIERLVGIRLCKKIKQLYIRYNKVKDWSQFEYLIELPELEDLEFLGNPLEAKLTEDGADYRAMALERLPRLKRLDGVAVVRDEEEDSAAAEEERAPKPTAPSALPPGMRSQGRRHSVAPGARALRTMPGRRGSVSRRPSVASTKRG</sequence>
<dbReference type="Pfam" id="PF14580">
    <property type="entry name" value="LRR_9"/>
    <property type="match status" value="1"/>
</dbReference>
<evidence type="ECO:0000256" key="3">
    <source>
        <dbReference type="ARBA" id="ARBA00022614"/>
    </source>
</evidence>
<keyword evidence="3" id="KW-0433">Leucine-rich repeat</keyword>
<organism evidence="13 14">
    <name type="scientific">Thecamonas trahens ATCC 50062</name>
    <dbReference type="NCBI Taxonomy" id="461836"/>
    <lineage>
        <taxon>Eukaryota</taxon>
        <taxon>Apusozoa</taxon>
        <taxon>Apusomonadida</taxon>
        <taxon>Apusomonadidae</taxon>
        <taxon>Thecamonas</taxon>
    </lineage>
</organism>
<dbReference type="SMART" id="SM00365">
    <property type="entry name" value="LRR_SD22"/>
    <property type="match status" value="4"/>
</dbReference>
<comment type="similarity">
    <text evidence="10">Belongs to the dynein light chain LC1-type family.</text>
</comment>
<evidence type="ECO:0000256" key="4">
    <source>
        <dbReference type="ARBA" id="ARBA00022701"/>
    </source>
</evidence>
<keyword evidence="14" id="KW-1185">Reference proteome</keyword>
<dbReference type="SUPFAM" id="SSF52058">
    <property type="entry name" value="L domain-like"/>
    <property type="match status" value="1"/>
</dbReference>
<evidence type="ECO:0000313" key="14">
    <source>
        <dbReference type="Proteomes" id="UP000054408"/>
    </source>
</evidence>
<evidence type="ECO:0000256" key="8">
    <source>
        <dbReference type="ARBA" id="ARBA00023212"/>
    </source>
</evidence>
<dbReference type="OrthoDB" id="266138at2759"/>
<dbReference type="InterPro" id="IPR032675">
    <property type="entry name" value="LRR_dom_sf"/>
</dbReference>
<dbReference type="PANTHER" id="PTHR15454">
    <property type="entry name" value="NISCHARIN RELATED"/>
    <property type="match status" value="1"/>
</dbReference>
<dbReference type="OMA" id="ESIWRAE"/>
<evidence type="ECO:0000256" key="11">
    <source>
        <dbReference type="ARBA" id="ARBA00049760"/>
    </source>
</evidence>
<evidence type="ECO:0000256" key="12">
    <source>
        <dbReference type="SAM" id="MobiDB-lite"/>
    </source>
</evidence>
<protein>
    <recommendedName>
        <fullName evidence="11">Dynein axonemal light chain 1</fullName>
    </recommendedName>
</protein>
<keyword evidence="5" id="KW-0677">Repeat</keyword>
<keyword evidence="6" id="KW-0243">Dynein</keyword>
<dbReference type="EMBL" id="GL349492">
    <property type="protein sequence ID" value="KNC54917.1"/>
    <property type="molecule type" value="Genomic_DNA"/>
</dbReference>
<reference evidence="13 14" key="1">
    <citation type="submission" date="2010-05" db="EMBL/GenBank/DDBJ databases">
        <title>The Genome Sequence of Thecamonas trahens ATCC 50062.</title>
        <authorList>
            <consortium name="The Broad Institute Genome Sequencing Platform"/>
            <person name="Russ C."/>
            <person name="Cuomo C."/>
            <person name="Shea T."/>
            <person name="Young S.K."/>
            <person name="Zeng Q."/>
            <person name="Koehrsen M."/>
            <person name="Haas B."/>
            <person name="Borodovsky M."/>
            <person name="Guigo R."/>
            <person name="Alvarado L."/>
            <person name="Berlin A."/>
            <person name="Bochicchio J."/>
            <person name="Borenstein D."/>
            <person name="Chapman S."/>
            <person name="Chen Z."/>
            <person name="Freedman E."/>
            <person name="Gellesch M."/>
            <person name="Goldberg J."/>
            <person name="Griggs A."/>
            <person name="Gujja S."/>
            <person name="Heilman E."/>
            <person name="Heiman D."/>
            <person name="Hepburn T."/>
            <person name="Howarth C."/>
            <person name="Jen D."/>
            <person name="Larson L."/>
            <person name="Mehta T."/>
            <person name="Park D."/>
            <person name="Pearson M."/>
            <person name="Roberts A."/>
            <person name="Saif S."/>
            <person name="Shenoy N."/>
            <person name="Sisk P."/>
            <person name="Stolte C."/>
            <person name="Sykes S."/>
            <person name="Thomson T."/>
            <person name="Walk T."/>
            <person name="White J."/>
            <person name="Yandava C."/>
            <person name="Burger G."/>
            <person name="Gray M.W."/>
            <person name="Holland P.W.H."/>
            <person name="King N."/>
            <person name="Lang F.B.F."/>
            <person name="Roger A.J."/>
            <person name="Ruiz-Trillo I."/>
            <person name="Lander E."/>
            <person name="Nusbaum C."/>
        </authorList>
    </citation>
    <scope>NUCLEOTIDE SEQUENCE [LARGE SCALE GENOMIC DNA]</scope>
    <source>
        <strain evidence="13 14">ATCC 50062</strain>
    </source>
</reference>
<keyword evidence="7" id="KW-0505">Motor protein</keyword>
<evidence type="ECO:0000256" key="7">
    <source>
        <dbReference type="ARBA" id="ARBA00023175"/>
    </source>
</evidence>
<evidence type="ECO:0000256" key="6">
    <source>
        <dbReference type="ARBA" id="ARBA00023017"/>
    </source>
</evidence>
<evidence type="ECO:0000313" key="13">
    <source>
        <dbReference type="EMBL" id="KNC54917.1"/>
    </source>
</evidence>
<keyword evidence="8" id="KW-0206">Cytoskeleton</keyword>
<feature type="region of interest" description="Disordered" evidence="12">
    <location>
        <begin position="189"/>
        <end position="253"/>
    </location>
</feature>
<name>A0A0L0DRN8_THETB</name>
<evidence type="ECO:0000256" key="10">
    <source>
        <dbReference type="ARBA" id="ARBA00049659"/>
    </source>
</evidence>
<evidence type="ECO:0000256" key="5">
    <source>
        <dbReference type="ARBA" id="ARBA00022737"/>
    </source>
</evidence>
<accession>A0A0L0DRN8</accession>
<dbReference type="AlphaFoldDB" id="A0A0L0DRN8"/>
<dbReference type="Proteomes" id="UP000054408">
    <property type="component" value="Unassembled WGS sequence"/>
</dbReference>
<dbReference type="PROSITE" id="PS51450">
    <property type="entry name" value="LRR"/>
    <property type="match status" value="1"/>
</dbReference>
<dbReference type="GO" id="GO:0030286">
    <property type="term" value="C:dynein complex"/>
    <property type="evidence" value="ECO:0007669"/>
    <property type="project" value="UniProtKB-KW"/>
</dbReference>
<feature type="compositionally biased region" description="Low complexity" evidence="12">
    <location>
        <begin position="236"/>
        <end position="253"/>
    </location>
</feature>
<evidence type="ECO:0000256" key="2">
    <source>
        <dbReference type="ARBA" id="ARBA00022490"/>
    </source>
</evidence>
<keyword evidence="9" id="KW-0966">Cell projection</keyword>
<dbReference type="eggNOG" id="KOG0531">
    <property type="taxonomic scope" value="Eukaryota"/>
</dbReference>
<keyword evidence="4" id="KW-0493">Microtubule</keyword>
<keyword evidence="2" id="KW-0963">Cytoplasm</keyword>
<dbReference type="Gene3D" id="3.80.10.10">
    <property type="entry name" value="Ribonuclease Inhibitor"/>
    <property type="match status" value="1"/>
</dbReference>
<comment type="subcellular location">
    <subcellularLocation>
        <location evidence="1">Cytoplasm</location>
        <location evidence="1">Cytoskeleton</location>
        <location evidence="1">Cilium axoneme</location>
    </subcellularLocation>
</comment>
<dbReference type="InterPro" id="IPR001611">
    <property type="entry name" value="Leu-rich_rpt"/>
</dbReference>